<name>A0A2Z4YAU7_SUMC1</name>
<dbReference type="EMBL" id="CP030759">
    <property type="protein sequence ID" value="AXA37495.1"/>
    <property type="molecule type" value="Genomic_DNA"/>
</dbReference>
<dbReference type="AlphaFoldDB" id="A0A2Z4YAU7"/>
<organism evidence="2 3">
    <name type="scientific">Sumerlaea chitinivorans</name>
    <dbReference type="NCBI Taxonomy" id="2250252"/>
    <lineage>
        <taxon>Bacteria</taxon>
        <taxon>Candidatus Sumerlaeota</taxon>
        <taxon>Candidatus Sumerlaeia</taxon>
        <taxon>Candidatus Sumerlaeales</taxon>
        <taxon>Candidatus Sumerlaeaceae</taxon>
        <taxon>Candidatus Sumerlaea</taxon>
    </lineage>
</organism>
<reference evidence="2 3" key="1">
    <citation type="submission" date="2018-05" db="EMBL/GenBank/DDBJ databases">
        <title>A metagenomic window into the 2 km-deep terrestrial subsurface aquifer revealed taxonomically and functionally diverse microbial community comprising novel uncultured bacterial lineages.</title>
        <authorList>
            <person name="Kadnikov V.V."/>
            <person name="Mardanov A.V."/>
            <person name="Beletsky A.V."/>
            <person name="Banks D."/>
            <person name="Pimenov N.V."/>
            <person name="Frank Y.A."/>
            <person name="Karnachuk O.V."/>
            <person name="Ravin N.V."/>
        </authorList>
    </citation>
    <scope>NUCLEOTIDE SEQUENCE [LARGE SCALE GENOMIC DNA]</scope>
    <source>
        <strain evidence="2">BY</strain>
    </source>
</reference>
<gene>
    <name evidence="2" type="ORF">BRCON_2753</name>
</gene>
<feature type="region of interest" description="Disordered" evidence="1">
    <location>
        <begin position="1"/>
        <end position="34"/>
    </location>
</feature>
<evidence type="ECO:0000313" key="2">
    <source>
        <dbReference type="EMBL" id="AXA37495.1"/>
    </source>
</evidence>
<dbReference type="Proteomes" id="UP000262583">
    <property type="component" value="Chromosome"/>
</dbReference>
<proteinExistence type="predicted"/>
<accession>A0A2Z4YAU7</accession>
<feature type="compositionally biased region" description="Polar residues" evidence="1">
    <location>
        <begin position="25"/>
        <end position="34"/>
    </location>
</feature>
<evidence type="ECO:0000256" key="1">
    <source>
        <dbReference type="SAM" id="MobiDB-lite"/>
    </source>
</evidence>
<protein>
    <submittedName>
        <fullName evidence="2">Uncharacterized protein</fullName>
    </submittedName>
</protein>
<sequence>MSRFSRQDQENSSGKEIGDWDFRKSQSPTETDFTKTTNYRWKSMAFTKPEPAA</sequence>
<evidence type="ECO:0000313" key="3">
    <source>
        <dbReference type="Proteomes" id="UP000262583"/>
    </source>
</evidence>
<dbReference type="KEGG" id="schv:BRCON_2753"/>